<feature type="transmembrane region" description="Helical" evidence="5">
    <location>
        <begin position="232"/>
        <end position="251"/>
    </location>
</feature>
<comment type="subcellular location">
    <subcellularLocation>
        <location evidence="1">Membrane</location>
        <topology evidence="1">Multi-pass membrane protein</topology>
    </subcellularLocation>
</comment>
<sequence>MKAEIALRGWRFWVIHIVLPLEFALALYGSSSYAAFSLFSIGDLGQSPSHASWSSAIFFSGRAFGMFLAPWLSRRFRPTPSLLASCFGLSASSFLCGLVGDFYLFLGLRLVLGFFSGTAMILAQFLTLRLHPVERWPNVITGFGLLLGSTFAFGPNLGAWMEEPVGWRAFFLDVSLLHFFFGGLLWAVLVRRKEERVAFRFDWTGLSLLLLSALSLQTAVVRGQDEDWYNSTWIVLLLVVGVLSLIAFGVWELGEREPLIDVRLFLQPHYSIGVFASSLLLLLAFGMLSLVLLNLQTIGGYTPDL</sequence>
<dbReference type="InterPro" id="IPR036259">
    <property type="entry name" value="MFS_trans_sf"/>
</dbReference>
<feature type="transmembrane region" description="Helical" evidence="5">
    <location>
        <begin position="81"/>
        <end position="100"/>
    </location>
</feature>
<dbReference type="PANTHER" id="PTHR23501:SF174">
    <property type="entry name" value="MULTIDRUG EXPORT PROTEIN EMRB-RELATED"/>
    <property type="match status" value="1"/>
</dbReference>
<dbReference type="InterPro" id="IPR011701">
    <property type="entry name" value="MFS"/>
</dbReference>
<dbReference type="RefSeq" id="WP_142525798.1">
    <property type="nucleotide sequence ID" value="NZ_CABFUZ020000208.1"/>
</dbReference>
<feature type="transmembrane region" description="Helical" evidence="5">
    <location>
        <begin position="272"/>
        <end position="295"/>
    </location>
</feature>
<evidence type="ECO:0000256" key="4">
    <source>
        <dbReference type="ARBA" id="ARBA00023136"/>
    </source>
</evidence>
<feature type="transmembrane region" description="Helical" evidence="5">
    <location>
        <begin position="167"/>
        <end position="189"/>
    </location>
</feature>
<keyword evidence="2 5" id="KW-0812">Transmembrane</keyword>
<organism evidence="7 8">
    <name type="scientific">Methylacidimicrobium cyclopophantes</name>
    <dbReference type="NCBI Taxonomy" id="1041766"/>
    <lineage>
        <taxon>Bacteria</taxon>
        <taxon>Pseudomonadati</taxon>
        <taxon>Verrucomicrobiota</taxon>
        <taxon>Methylacidimicrobium</taxon>
    </lineage>
</organism>
<evidence type="ECO:0000313" key="7">
    <source>
        <dbReference type="EMBL" id="VVM07876.1"/>
    </source>
</evidence>
<feature type="domain" description="Major facilitator superfamily (MFS) profile" evidence="6">
    <location>
        <begin position="15"/>
        <end position="305"/>
    </location>
</feature>
<feature type="non-terminal residue" evidence="7">
    <location>
        <position position="305"/>
    </location>
</feature>
<comment type="caution">
    <text evidence="7">The sequence shown here is derived from an EMBL/GenBank/DDBJ whole genome shotgun (WGS) entry which is preliminary data.</text>
</comment>
<accession>A0A5E6MEH0</accession>
<evidence type="ECO:0000256" key="1">
    <source>
        <dbReference type="ARBA" id="ARBA00004141"/>
    </source>
</evidence>
<keyword evidence="4 5" id="KW-0472">Membrane</keyword>
<feature type="transmembrane region" description="Helical" evidence="5">
    <location>
        <begin position="12"/>
        <end position="31"/>
    </location>
</feature>
<evidence type="ECO:0000256" key="5">
    <source>
        <dbReference type="SAM" id="Phobius"/>
    </source>
</evidence>
<evidence type="ECO:0000256" key="3">
    <source>
        <dbReference type="ARBA" id="ARBA00022989"/>
    </source>
</evidence>
<dbReference type="PANTHER" id="PTHR23501">
    <property type="entry name" value="MAJOR FACILITATOR SUPERFAMILY"/>
    <property type="match status" value="1"/>
</dbReference>
<name>A0A5E6MEH0_9BACT</name>
<proteinExistence type="predicted"/>
<keyword evidence="8" id="KW-1185">Reference proteome</keyword>
<reference evidence="7" key="1">
    <citation type="submission" date="2019-09" db="EMBL/GenBank/DDBJ databases">
        <authorList>
            <person name="Cremers G."/>
        </authorList>
    </citation>
    <scope>NUCLEOTIDE SEQUENCE [LARGE SCALE GENOMIC DNA]</scope>
    <source>
        <strain evidence="7">3B</strain>
    </source>
</reference>
<dbReference type="Pfam" id="PF07690">
    <property type="entry name" value="MFS_1"/>
    <property type="match status" value="1"/>
</dbReference>
<dbReference type="GO" id="GO:0022857">
    <property type="term" value="F:transmembrane transporter activity"/>
    <property type="evidence" value="ECO:0007669"/>
    <property type="project" value="InterPro"/>
</dbReference>
<dbReference type="InterPro" id="IPR020846">
    <property type="entry name" value="MFS_dom"/>
</dbReference>
<evidence type="ECO:0000256" key="2">
    <source>
        <dbReference type="ARBA" id="ARBA00022692"/>
    </source>
</evidence>
<dbReference type="EMBL" id="CABFUZ020000208">
    <property type="protein sequence ID" value="VVM07876.1"/>
    <property type="molecule type" value="Genomic_DNA"/>
</dbReference>
<dbReference type="SUPFAM" id="SSF103473">
    <property type="entry name" value="MFS general substrate transporter"/>
    <property type="match status" value="1"/>
</dbReference>
<dbReference type="Gene3D" id="1.20.1250.20">
    <property type="entry name" value="MFS general substrate transporter like domains"/>
    <property type="match status" value="1"/>
</dbReference>
<dbReference type="OrthoDB" id="9812221at2"/>
<protein>
    <submittedName>
        <fullName evidence="7">Partial Multidrug export protein EmrB</fullName>
    </submittedName>
</protein>
<dbReference type="PROSITE" id="PS50850">
    <property type="entry name" value="MFS"/>
    <property type="match status" value="1"/>
</dbReference>
<feature type="transmembrane region" description="Helical" evidence="5">
    <location>
        <begin position="201"/>
        <end position="220"/>
    </location>
</feature>
<dbReference type="Proteomes" id="UP000381693">
    <property type="component" value="Unassembled WGS sequence"/>
</dbReference>
<dbReference type="AlphaFoldDB" id="A0A5E6MEH0"/>
<feature type="transmembrane region" description="Helical" evidence="5">
    <location>
        <begin position="139"/>
        <end position="161"/>
    </location>
</feature>
<feature type="transmembrane region" description="Helical" evidence="5">
    <location>
        <begin position="51"/>
        <end position="69"/>
    </location>
</feature>
<evidence type="ECO:0000259" key="6">
    <source>
        <dbReference type="PROSITE" id="PS50850"/>
    </source>
</evidence>
<evidence type="ECO:0000313" key="8">
    <source>
        <dbReference type="Proteomes" id="UP000381693"/>
    </source>
</evidence>
<feature type="transmembrane region" description="Helical" evidence="5">
    <location>
        <begin position="106"/>
        <end position="127"/>
    </location>
</feature>
<keyword evidence="3 5" id="KW-1133">Transmembrane helix</keyword>
<dbReference type="GO" id="GO:0005886">
    <property type="term" value="C:plasma membrane"/>
    <property type="evidence" value="ECO:0007669"/>
    <property type="project" value="TreeGrafter"/>
</dbReference>
<gene>
    <name evidence="7" type="primary">emrB</name>
    <name evidence="7" type="ORF">MAMC_01875</name>
</gene>